<dbReference type="SUPFAM" id="SSF50978">
    <property type="entry name" value="WD40 repeat-like"/>
    <property type="match status" value="1"/>
</dbReference>
<keyword evidence="2" id="KW-0677">Repeat</keyword>
<dbReference type="GO" id="GO:0035721">
    <property type="term" value="P:intraciliary retrograde transport"/>
    <property type="evidence" value="ECO:0007669"/>
    <property type="project" value="TreeGrafter"/>
</dbReference>
<accession>U6L582</accession>
<dbReference type="PANTHER" id="PTHR12764:SF4">
    <property type="entry name" value="INTRAFLAGELLAR TRANSPORT PROTEIN 122 HOMOLOG"/>
    <property type="match status" value="1"/>
</dbReference>
<evidence type="ECO:0000256" key="3">
    <source>
        <dbReference type="SAM" id="MobiDB-lite"/>
    </source>
</evidence>
<evidence type="ECO:0000313" key="5">
    <source>
        <dbReference type="EMBL" id="CDJ45331.1"/>
    </source>
</evidence>
<reference evidence="5" key="1">
    <citation type="submission" date="2013-10" db="EMBL/GenBank/DDBJ databases">
        <title>Genomic analysis of the causative agents of coccidiosis in chickens.</title>
        <authorList>
            <person name="Reid A.J."/>
            <person name="Blake D."/>
            <person name="Billington K."/>
            <person name="Browne H."/>
            <person name="Dunn M."/>
            <person name="Hung S."/>
            <person name="Kawahara F."/>
            <person name="Miranda-Saavedra D."/>
            <person name="Mourier T."/>
            <person name="Nagra H."/>
            <person name="Otto T.D."/>
            <person name="Rawlings N."/>
            <person name="Sanchez A."/>
            <person name="Sanders M."/>
            <person name="Subramaniam C."/>
            <person name="Tay Y."/>
            <person name="Dear P."/>
            <person name="Doerig C."/>
            <person name="Gruber A."/>
            <person name="Parkinson J."/>
            <person name="Shirley M."/>
            <person name="Wan K.L."/>
            <person name="Berriman M."/>
            <person name="Tomley F."/>
            <person name="Pain A."/>
        </authorList>
    </citation>
    <scope>NUCLEOTIDE SEQUENCE [LARGE SCALE GENOMIC DNA]</scope>
    <source>
        <strain evidence="5">Houghton</strain>
    </source>
</reference>
<dbReference type="EMBL" id="HG678175">
    <property type="protein sequence ID" value="CDJ45331.1"/>
    <property type="molecule type" value="Genomic_DNA"/>
</dbReference>
<feature type="domain" description="IFT122 second beta-propeller" evidence="4">
    <location>
        <begin position="76"/>
        <end position="312"/>
    </location>
</feature>
<dbReference type="InterPro" id="IPR015943">
    <property type="entry name" value="WD40/YVTN_repeat-like_dom_sf"/>
</dbReference>
<feature type="region of interest" description="Disordered" evidence="3">
    <location>
        <begin position="500"/>
        <end position="519"/>
    </location>
</feature>
<dbReference type="GO" id="GO:0030991">
    <property type="term" value="C:intraciliary transport particle A"/>
    <property type="evidence" value="ECO:0007669"/>
    <property type="project" value="TreeGrafter"/>
</dbReference>
<reference evidence="5" key="2">
    <citation type="submission" date="2013-10" db="EMBL/GenBank/DDBJ databases">
        <authorList>
            <person name="Aslett M."/>
        </authorList>
    </citation>
    <scope>NUCLEOTIDE SEQUENCE [LARGE SCALE GENOMIC DNA]</scope>
    <source>
        <strain evidence="5">Houghton</strain>
    </source>
</reference>
<evidence type="ECO:0000313" key="6">
    <source>
        <dbReference type="Proteomes" id="UP000030747"/>
    </source>
</evidence>
<dbReference type="VEuPathDB" id="ToxoDB:ETH2_1134500"/>
<dbReference type="Gene3D" id="1.25.40.470">
    <property type="match status" value="2"/>
</dbReference>
<dbReference type="InterPro" id="IPR056152">
    <property type="entry name" value="Beta-prop_IFT122_2nd"/>
</dbReference>
<evidence type="ECO:0000256" key="2">
    <source>
        <dbReference type="ARBA" id="ARBA00022737"/>
    </source>
</evidence>
<dbReference type="GO" id="GO:0097730">
    <property type="term" value="C:non-motile cilium"/>
    <property type="evidence" value="ECO:0007669"/>
    <property type="project" value="TreeGrafter"/>
</dbReference>
<organism evidence="5 6">
    <name type="scientific">Eimeria tenella</name>
    <name type="common">Coccidian parasite</name>
    <dbReference type="NCBI Taxonomy" id="5802"/>
    <lineage>
        <taxon>Eukaryota</taxon>
        <taxon>Sar</taxon>
        <taxon>Alveolata</taxon>
        <taxon>Apicomplexa</taxon>
        <taxon>Conoidasida</taxon>
        <taxon>Coccidia</taxon>
        <taxon>Eucoccidiorida</taxon>
        <taxon>Eimeriorina</taxon>
        <taxon>Eimeriidae</taxon>
        <taxon>Eimeria</taxon>
    </lineage>
</organism>
<dbReference type="GO" id="GO:0061512">
    <property type="term" value="P:protein localization to cilium"/>
    <property type="evidence" value="ECO:0007669"/>
    <property type="project" value="TreeGrafter"/>
</dbReference>
<dbReference type="OrthoDB" id="10255582at2759"/>
<dbReference type="InterPro" id="IPR039857">
    <property type="entry name" value="Ift122/121"/>
</dbReference>
<evidence type="ECO:0000259" key="4">
    <source>
        <dbReference type="Pfam" id="PF23377"/>
    </source>
</evidence>
<dbReference type="OMA" id="YSQQDCT"/>
<sequence length="1207" mass="133666">MPFVRVPDAGEYFALVGVDGGLSLWNCMGMCLQPVDFSGEKLEATVCCFSPSGQRIVFTTRQGYLGVAQLRLPVVHGLHREVYARRTALCEVTVRNLLTDDTVVIQFDGLVLKIAVYRRFLAVQLHGRIVIAELSTEASGAMKHREVHRLHGSFECSLMLLTANEGKQWTLRAPVRYVRVLGGPPGEETLLVGLKNGEALYMFAHQGLPLPLLQHRAGIVCMDISAERNRLAIVDEEKELHIYDLRSKKSVYSQQDCTSVAYHLSVDDLLAFTGRKTLYVKAGPAETCQQACHGIVVGFLGSFTFCLHCREMLRIKVNHTASVQQLIRRGYIRKAYNLACLGATREEWKQLGLQCMLIGDLQLARKAFQHQNDLRAICLINHVESELKSLKVSTEAHQHVCRAYANAFVQNFAAAADEWAAAGLPQRASEMFADLRRYAYIVNRPGTQLRGRVFIFVAVQYAPVYDAFCMICEFRCGGPNFRWGDARRWDKVAAQFKTEASDSGKPMKAPTDSSVMPEENAGGNIEKVSLPDLPVASTEQNEPVVDHEFREAAALYLATGQLERACRIYAKLGEIRSLVEVMRRCKAQKNAQLRAEYGQPKLQGHRRTLDGSGEYPEDYETSVALRLIACIFEESGQVNLAQEALLALGDTVGYLRVLMQAGRWDEAVSRAEQDPSLLQQVLLPWGYELIRQDEPELAISVFRRAGKEDLALKVESSLLEGAVSQKFFAQAAERSWALASAFANLADSSREGPHDSLGLTDYEGATMAHQSPKSTTAGPWGLPPCVSRFLTCYFRRLSEVYGVYFVLMCQASSVLPKARMPAHAVLRACIFLWSHALAPLGQAACVKQLEKTTTCHFAPSAESKQPNWILEGAKRWKSGLGSLPSWRLPQWWRDAHDALDTDAVRTKLNLCGIRIYRRVKGIRTFLVLHLMTEAALQVHDFETAAAACQELRRLALRGSEQQKRAELELKVKATHASFRPEAGLVEASGALTNAVCGLCRTSVTLLTSEAVPLGADLSCGKCGCPITLEFGTFAPIMAIECRRVDSPELVNGHLPFPSSSAFSPDELFLETIRESVVQPAATRPSPKEEPFGPVEFQPPALSPSFLRSQPREKLIWRTDSGLEGCTGSNILRLFGLPHSKAERAMHATFLQDSETALRDPDMLMACGTCSHLFIQPPAYQMLSSGNLCIFCASDCPFTPILQCVALE</sequence>
<dbReference type="Pfam" id="PF23377">
    <property type="entry name" value="Beta-prop_IFT122_2nd"/>
    <property type="match status" value="1"/>
</dbReference>
<dbReference type="Gene3D" id="2.130.10.10">
    <property type="entry name" value="YVTN repeat-like/Quinoprotein amine dehydrogenase"/>
    <property type="match status" value="1"/>
</dbReference>
<dbReference type="AlphaFoldDB" id="U6L582"/>
<keyword evidence="6" id="KW-1185">Reference proteome</keyword>
<dbReference type="PANTHER" id="PTHR12764">
    <property type="entry name" value="WD REPEAT DOMAIN-RELATED"/>
    <property type="match status" value="1"/>
</dbReference>
<dbReference type="RefSeq" id="XP_013236077.1">
    <property type="nucleotide sequence ID" value="XM_013380623.1"/>
</dbReference>
<name>U6L582_EIMTE</name>
<proteinExistence type="predicted"/>
<dbReference type="GO" id="GO:1905515">
    <property type="term" value="P:non-motile cilium assembly"/>
    <property type="evidence" value="ECO:0007669"/>
    <property type="project" value="TreeGrafter"/>
</dbReference>
<dbReference type="VEuPathDB" id="ToxoDB:ETH_00020235"/>
<keyword evidence="1" id="KW-0853">WD repeat</keyword>
<dbReference type="InterPro" id="IPR036322">
    <property type="entry name" value="WD40_repeat_dom_sf"/>
</dbReference>
<evidence type="ECO:0000256" key="1">
    <source>
        <dbReference type="ARBA" id="ARBA00022574"/>
    </source>
</evidence>
<protein>
    <submittedName>
        <fullName evidence="5">WD-repeat protein, putative</fullName>
    </submittedName>
</protein>
<dbReference type="Proteomes" id="UP000030747">
    <property type="component" value="Unassembled WGS sequence"/>
</dbReference>
<dbReference type="GeneID" id="25253175"/>
<gene>
    <name evidence="5" type="ORF">ETH_00020235</name>
</gene>